<comment type="caution">
    <text evidence="2">The sequence shown here is derived from an EMBL/GenBank/DDBJ whole genome shotgun (WGS) entry which is preliminary data.</text>
</comment>
<dbReference type="AlphaFoldDB" id="A0A836GIM8"/>
<reference evidence="2 3" key="1">
    <citation type="submission" date="2021-03" db="EMBL/GenBank/DDBJ databases">
        <title>Leishmania (Mundinia) martiniquensis Genome sequencing and assembly.</title>
        <authorList>
            <person name="Almutairi H."/>
            <person name="Gatherer D."/>
        </authorList>
    </citation>
    <scope>NUCLEOTIDE SEQUENCE [LARGE SCALE GENOMIC DNA]</scope>
    <source>
        <strain evidence="2">LSCM1</strain>
    </source>
</reference>
<dbReference type="Proteomes" id="UP000673552">
    <property type="component" value="Chromosome 28"/>
</dbReference>
<dbReference type="SUPFAM" id="SSF53335">
    <property type="entry name" value="S-adenosyl-L-methionine-dependent methyltransferases"/>
    <property type="match status" value="1"/>
</dbReference>
<accession>A0A836GIM8</accession>
<dbReference type="RefSeq" id="XP_067177361.1">
    <property type="nucleotide sequence ID" value="XM_067320751.1"/>
</dbReference>
<dbReference type="EMBL" id="JAFEUZ010000028">
    <property type="protein sequence ID" value="KAG5474419.1"/>
    <property type="molecule type" value="Genomic_DNA"/>
</dbReference>
<feature type="region of interest" description="Disordered" evidence="1">
    <location>
        <begin position="63"/>
        <end position="86"/>
    </location>
</feature>
<protein>
    <submittedName>
        <fullName evidence="2">Uncharacterized protein</fullName>
    </submittedName>
</protein>
<evidence type="ECO:0000313" key="2">
    <source>
        <dbReference type="EMBL" id="KAG5474419.1"/>
    </source>
</evidence>
<keyword evidence="3" id="KW-1185">Reference proteome</keyword>
<sequence>MGSDEALLALANTAIEREIRAHFPYTALYRRLCKGGWERAADYLYREFAPALVGPAGASIPAMGDSIGGPDGSSAGPPLPQRKRRRTSLVEELQKGLEAFTAATLQPAETPLKCGASAGKPYAVHESVAEAVLSTALEASAMPYSVICRRCTTHVTSAYPCQVLESYVVLWAESVLEVECAAGKAAAAALSLESPKWAANTHGSSSGKGSLGLLKHSDVAHTGDSQSANGRRPPLRSSLCSSLHPMGLRPLLHRISRAFAHPLERSAEEAVASPAPSVVTATSQAAHSLDPQRHIFSNTTHSWASTVPTTPTAQMIRLHSLHIVSSDVVSNPRPASFAVQSLLLPGWQTALECYPRHMLHFGLLVYAAWHANPRTWRSVLSEGGTDGNVMGVAGSGHRLAALPSRSSRSGAALPRMCRKRAASEAAATAAAPRSLSGAPEAGQEAYIASLAELLPCTAHDAVLVLGLGGNVLGQCLDALLPPSVPLHIVEVEPAVLLACCEHGQFPAIDAVLTCEALKPAAFPYRRKGSPLRSAGTADTTATAAAGACPAASLGSRAPMEWVADLIHRRSATPVAFRATRQEATSLMEGLTAPLPARPSRAAKGTKCAPGWGGAAAEAAETPLQSQRSRGEYVCFLQDAYTYLRGGTSFPASATVPRGAAARHRTSRAARAAAHPVASSLPLQADRPWPPAHARIPPSTRGAASAATAAAAPSLVQYSLIFLDCYDPNKERMMHEETLVELCARRLRPGGVLLVNAHVLPTVGDLRRDFFRHEFATVQALRVAGCMQTVVVCVAHDAAVDVAPAGAAGASGSAGCAPLLAEKRGRFTVRQMRLLAAALNRSLKRNSVSTPGVTVANDDTGGGAASPAVATGTTAFSSSHPCSPLPSYSVTPAFLFDAAWLKSCRRVAALPTRSQRRSRSSPASTMTSQACCIDVDLHVWEHFF</sequence>
<gene>
    <name evidence="2" type="ORF">LSCM1_03201</name>
</gene>
<dbReference type="OrthoDB" id="273249at2759"/>
<organism evidence="2 3">
    <name type="scientific">Leishmania martiniquensis</name>
    <dbReference type="NCBI Taxonomy" id="1580590"/>
    <lineage>
        <taxon>Eukaryota</taxon>
        <taxon>Discoba</taxon>
        <taxon>Euglenozoa</taxon>
        <taxon>Kinetoplastea</taxon>
        <taxon>Metakinetoplastina</taxon>
        <taxon>Trypanosomatida</taxon>
        <taxon>Trypanosomatidae</taxon>
        <taxon>Leishmaniinae</taxon>
        <taxon>Leishmania</taxon>
    </lineage>
</organism>
<dbReference type="InterPro" id="IPR029063">
    <property type="entry name" value="SAM-dependent_MTases_sf"/>
</dbReference>
<name>A0A836GIM8_9TRYP</name>
<dbReference type="GeneID" id="92513263"/>
<dbReference type="Gene3D" id="3.40.50.150">
    <property type="entry name" value="Vaccinia Virus protein VP39"/>
    <property type="match status" value="1"/>
</dbReference>
<dbReference type="PANTHER" id="PTHR39963:SF1">
    <property type="entry name" value="MNMC-LIKE METHYLTRANSFERASE DOMAIN-CONTAINING PROTEIN"/>
    <property type="match status" value="1"/>
</dbReference>
<dbReference type="PANTHER" id="PTHR39963">
    <property type="entry name" value="SLL0983 PROTEIN"/>
    <property type="match status" value="1"/>
</dbReference>
<dbReference type="KEGG" id="lmat:92513263"/>
<evidence type="ECO:0000313" key="3">
    <source>
        <dbReference type="Proteomes" id="UP000673552"/>
    </source>
</evidence>
<proteinExistence type="predicted"/>
<evidence type="ECO:0000256" key="1">
    <source>
        <dbReference type="SAM" id="MobiDB-lite"/>
    </source>
</evidence>